<sequence>MKALQLKSKRRDFIRNMIKSGSFLACVDALGWSSLLAAPSLKRFVMIYYPNGCVRDRWHSYPIGELSPASLSRSPLEPLTNHLDKLTLFKNLSYAGHGGSSSHPEACRGVFSGGVPGHMSFDTSLGMSIPGRLTNNIHLGLWTSLAKGSEYMPFTDESGRSIVPADDPLQVYDQLIGDLGGGDQGNPQTASRKRILSALMENLDLMQSIDLPTSQAQKLIAHENSLQYYQKVLEAGFGDGVELVRPSVSMGGINEEAEDICKAQMKNIATMMQADVSKIFSFQFMAAQDESLKINFPSIRPYMGSFGSGEKLNYNETRSHVSSHNESALFDSQTRWYNMMIAYLVDELTRRIDPVFGGALIDHTLILVMSEVGGGNHQMENPGVLTISGQHSPVARRRAIDCRGAGMSSLFLDIARAFGLSWDNYGNSFGTGIPGYIQTY</sequence>
<dbReference type="STRING" id="1513793.SAMN06296036_11968"/>
<accession>A0A1Y6CK57</accession>
<name>A0A1Y6CK57_9BACT</name>
<evidence type="ECO:0008006" key="3">
    <source>
        <dbReference type="Google" id="ProtNLM"/>
    </source>
</evidence>
<dbReference type="Pfam" id="PF07586">
    <property type="entry name" value="HXXSHH"/>
    <property type="match status" value="1"/>
</dbReference>
<dbReference type="AlphaFoldDB" id="A0A1Y6CK57"/>
<gene>
    <name evidence="1" type="ORF">SAMN06296036_11968</name>
</gene>
<dbReference type="RefSeq" id="WP_132322627.1">
    <property type="nucleotide sequence ID" value="NZ_FWZT01000019.1"/>
</dbReference>
<dbReference type="InterPro" id="IPR011447">
    <property type="entry name" value="DUF1552"/>
</dbReference>
<protein>
    <recommendedName>
        <fullName evidence="3">DUF1552 domain-containing protein</fullName>
    </recommendedName>
</protein>
<keyword evidence="2" id="KW-1185">Reference proteome</keyword>
<evidence type="ECO:0000313" key="1">
    <source>
        <dbReference type="EMBL" id="SMF58157.1"/>
    </source>
</evidence>
<dbReference type="Proteomes" id="UP000192907">
    <property type="component" value="Unassembled WGS sequence"/>
</dbReference>
<dbReference type="EMBL" id="FWZT01000019">
    <property type="protein sequence ID" value="SMF58157.1"/>
    <property type="molecule type" value="Genomic_DNA"/>
</dbReference>
<reference evidence="2" key="1">
    <citation type="submission" date="2017-04" db="EMBL/GenBank/DDBJ databases">
        <authorList>
            <person name="Varghese N."/>
            <person name="Submissions S."/>
        </authorList>
    </citation>
    <scope>NUCLEOTIDE SEQUENCE [LARGE SCALE GENOMIC DNA]</scope>
    <source>
        <strain evidence="2">RKEM611</strain>
    </source>
</reference>
<proteinExistence type="predicted"/>
<dbReference type="OrthoDB" id="9146593at2"/>
<organism evidence="1 2">
    <name type="scientific">Pseudobacteriovorax antillogorgiicola</name>
    <dbReference type="NCBI Taxonomy" id="1513793"/>
    <lineage>
        <taxon>Bacteria</taxon>
        <taxon>Pseudomonadati</taxon>
        <taxon>Bdellovibrionota</taxon>
        <taxon>Oligoflexia</taxon>
        <taxon>Oligoflexales</taxon>
        <taxon>Pseudobacteriovoracaceae</taxon>
        <taxon>Pseudobacteriovorax</taxon>
    </lineage>
</organism>
<evidence type="ECO:0000313" key="2">
    <source>
        <dbReference type="Proteomes" id="UP000192907"/>
    </source>
</evidence>